<dbReference type="Pfam" id="PF01156">
    <property type="entry name" value="IU_nuc_hydro"/>
    <property type="match status" value="1"/>
</dbReference>
<comment type="caution">
    <text evidence="4">The sequence shown here is derived from an EMBL/GenBank/DDBJ whole genome shotgun (WGS) entry which is preliminary data.</text>
</comment>
<evidence type="ECO:0000313" key="5">
    <source>
        <dbReference type="Proteomes" id="UP000028091"/>
    </source>
</evidence>
<protein>
    <submittedName>
        <fullName evidence="4">Nucleoside hydrolase</fullName>
    </submittedName>
</protein>
<dbReference type="EMBL" id="JOTP01000018">
    <property type="protein sequence ID" value="KEP25692.1"/>
    <property type="molecule type" value="Genomic_DNA"/>
</dbReference>
<evidence type="ECO:0000313" key="4">
    <source>
        <dbReference type="EMBL" id="KEP25692.1"/>
    </source>
</evidence>
<keyword evidence="5" id="KW-1185">Reference proteome</keyword>
<dbReference type="AlphaFoldDB" id="A0A081L8W6"/>
<name>A0A081L8W6_9BACI</name>
<dbReference type="GO" id="GO:0008477">
    <property type="term" value="F:purine nucleosidase activity"/>
    <property type="evidence" value="ECO:0007669"/>
    <property type="project" value="TreeGrafter"/>
</dbReference>
<keyword evidence="1 4" id="KW-0378">Hydrolase</keyword>
<dbReference type="eggNOG" id="COG1957">
    <property type="taxonomic scope" value="Bacteria"/>
</dbReference>
<dbReference type="SUPFAM" id="SSF53590">
    <property type="entry name" value="Nucleoside hydrolase"/>
    <property type="match status" value="1"/>
</dbReference>
<dbReference type="GO" id="GO:0006152">
    <property type="term" value="P:purine nucleoside catabolic process"/>
    <property type="evidence" value="ECO:0007669"/>
    <property type="project" value="TreeGrafter"/>
</dbReference>
<organism evidence="4 5">
    <name type="scientific">Bacillus zhangzhouensis</name>
    <dbReference type="NCBI Taxonomy" id="1178540"/>
    <lineage>
        <taxon>Bacteria</taxon>
        <taxon>Bacillati</taxon>
        <taxon>Bacillota</taxon>
        <taxon>Bacilli</taxon>
        <taxon>Bacillales</taxon>
        <taxon>Bacillaceae</taxon>
        <taxon>Bacillus</taxon>
    </lineage>
</organism>
<dbReference type="Gene3D" id="3.90.245.10">
    <property type="entry name" value="Ribonucleoside hydrolase-like"/>
    <property type="match status" value="1"/>
</dbReference>
<dbReference type="InterPro" id="IPR001910">
    <property type="entry name" value="Inosine/uridine_hydrolase_dom"/>
</dbReference>
<dbReference type="Proteomes" id="UP000028091">
    <property type="component" value="Unassembled WGS sequence"/>
</dbReference>
<dbReference type="PANTHER" id="PTHR12304:SF4">
    <property type="entry name" value="URIDINE NUCLEOSIDASE"/>
    <property type="match status" value="1"/>
</dbReference>
<dbReference type="PANTHER" id="PTHR12304">
    <property type="entry name" value="INOSINE-URIDINE PREFERRING NUCLEOSIDE HYDROLASE"/>
    <property type="match status" value="1"/>
</dbReference>
<dbReference type="GO" id="GO:0005829">
    <property type="term" value="C:cytosol"/>
    <property type="evidence" value="ECO:0007669"/>
    <property type="project" value="TreeGrafter"/>
</dbReference>
<evidence type="ECO:0000256" key="1">
    <source>
        <dbReference type="ARBA" id="ARBA00022801"/>
    </source>
</evidence>
<accession>A0A081L8W6</accession>
<dbReference type="OrthoDB" id="9797882at2"/>
<dbReference type="RefSeq" id="WP_034323395.1">
    <property type="nucleotide sequence ID" value="NZ_JOTP01000018.1"/>
</dbReference>
<gene>
    <name evidence="4" type="ORF">BA70_06315</name>
</gene>
<dbReference type="CDD" id="cd02651">
    <property type="entry name" value="nuc_hydro_IU_UC_XIUA"/>
    <property type="match status" value="1"/>
</dbReference>
<dbReference type="InterPro" id="IPR036452">
    <property type="entry name" value="Ribo_hydro-like"/>
</dbReference>
<reference evidence="4 5" key="1">
    <citation type="submission" date="2012-09" db="EMBL/GenBank/DDBJ databases">
        <title>Genome Sequence of Bacillus sp. DW5-4.</title>
        <authorList>
            <person name="Lai Q."/>
            <person name="Liu Y."/>
            <person name="Shao Z."/>
        </authorList>
    </citation>
    <scope>NUCLEOTIDE SEQUENCE [LARGE SCALE GENOMIC DNA]</scope>
    <source>
        <strain evidence="4 5">DW5-4</strain>
    </source>
</reference>
<evidence type="ECO:0000259" key="3">
    <source>
        <dbReference type="Pfam" id="PF01156"/>
    </source>
</evidence>
<feature type="domain" description="Inosine/uridine-preferring nucleoside hydrolase" evidence="3">
    <location>
        <begin position="7"/>
        <end position="303"/>
    </location>
</feature>
<proteinExistence type="predicted"/>
<dbReference type="InterPro" id="IPR023186">
    <property type="entry name" value="IUNH"/>
</dbReference>
<evidence type="ECO:0000256" key="2">
    <source>
        <dbReference type="ARBA" id="ARBA00023295"/>
    </source>
</evidence>
<keyword evidence="2" id="KW-0326">Glycosidase</keyword>
<sequence length="311" mass="34145">MANTKKLILDVDTGIDDAIGILLAVKSKQFDILGITTVCGNVSVDAATLNTCKVLELVDAVEIPVIKGAAAPLLRAPHYEHWVHGEDGIGGALKDAQPKKTADEGFAPDFIIEQVLKYSQQVTLVLTGPLTNLALALKKCPELIHHVKEVIFMGGVVQGQGNVTPVAEFNTYADPEAAKLVLEAGFPSLTQVGLDVTRQVLLTDERIDAIQNETLASYIRESTSIYRQRYFERNGVWACAMHDPLAVSLAINKQLVSTQAFHVEVEIKSELCDGQMICDFQHQWEKERNVQVCMDVDAEAFFELLIQVMNS</sequence>